<dbReference type="InterPro" id="IPR000863">
    <property type="entry name" value="Sulfotransferase_dom"/>
</dbReference>
<keyword evidence="1 5" id="KW-0808">Transferase</keyword>
<feature type="binding site" evidence="4">
    <location>
        <begin position="87"/>
        <end position="91"/>
    </location>
    <ligand>
        <name>3'-phosphoadenylyl sulfate</name>
        <dbReference type="ChEBI" id="CHEBI:58339"/>
    </ligand>
</feature>
<feature type="active site" description="For sulfotransferase activity" evidence="3">
    <location>
        <position position="87"/>
    </location>
</feature>
<proteinExistence type="inferred from homology"/>
<dbReference type="EMBL" id="JH880502">
    <property type="protein sequence ID" value="ELR61002.1"/>
    <property type="molecule type" value="Genomic_DNA"/>
</dbReference>
<evidence type="ECO:0000259" key="7">
    <source>
        <dbReference type="Pfam" id="PF00685"/>
    </source>
</evidence>
<accession>L8J0M2</accession>
<feature type="compositionally biased region" description="Low complexity" evidence="6">
    <location>
        <begin position="57"/>
        <end position="68"/>
    </location>
</feature>
<dbReference type="EC" id="2.8.2.-" evidence="5"/>
<dbReference type="AlphaFoldDB" id="L8J0M2"/>
<feature type="domain" description="Sulfotransferase" evidence="7">
    <location>
        <begin position="78"/>
        <end position="129"/>
    </location>
</feature>
<feature type="region of interest" description="Disordered" evidence="6">
    <location>
        <begin position="32"/>
        <end position="72"/>
    </location>
</feature>
<sequence length="169" mass="18456">MHRHPAIQLASAYKVFRAMMVTVYFSPGKSNSFSGNASKGRREAPESSTTDEELAGRRAANGSGNAASTPDYGEKKLPQALIIGVKKGGTRALLEAIRVHPDVRAVGVEPHFFDRNYEKGLEWYRSICVYMTVDALGVFMPCTFALSNPCLIATDWSLCLGPEGPKEML</sequence>
<reference evidence="8 9" key="1">
    <citation type="journal article" date="2012" name="Nat. Genet.">
        <title>The yak genome and adaptation to life at high altitude.</title>
        <authorList>
            <person name="Qiu Q."/>
            <person name="Zhang G."/>
            <person name="Ma T."/>
            <person name="Qian W."/>
            <person name="Wang J."/>
            <person name="Ye Z."/>
            <person name="Cao C."/>
            <person name="Hu Q."/>
            <person name="Kim J."/>
            <person name="Larkin D.M."/>
            <person name="Auvil L."/>
            <person name="Capitanu B."/>
            <person name="Ma J."/>
            <person name="Lewin H.A."/>
            <person name="Qian X."/>
            <person name="Lang Y."/>
            <person name="Zhou R."/>
            <person name="Wang L."/>
            <person name="Wang K."/>
            <person name="Xia J."/>
            <person name="Liao S."/>
            <person name="Pan S."/>
            <person name="Lu X."/>
            <person name="Hou H."/>
            <person name="Wang Y."/>
            <person name="Zang X."/>
            <person name="Yin Y."/>
            <person name="Ma H."/>
            <person name="Zhang J."/>
            <person name="Wang Z."/>
            <person name="Zhang Y."/>
            <person name="Zhang D."/>
            <person name="Yonezawa T."/>
            <person name="Hasegawa M."/>
            <person name="Zhong Y."/>
            <person name="Liu W."/>
            <person name="Zhang Y."/>
            <person name="Huang Z."/>
            <person name="Zhang S."/>
            <person name="Long R."/>
            <person name="Yang H."/>
            <person name="Wang J."/>
            <person name="Lenstra J.A."/>
            <person name="Cooper D.N."/>
            <person name="Wu Y."/>
            <person name="Wang J."/>
            <person name="Shi P."/>
            <person name="Wang J."/>
            <person name="Liu J."/>
        </authorList>
    </citation>
    <scope>NUCLEOTIDE SEQUENCE [LARGE SCALE GENOMIC DNA]</scope>
    <source>
        <strain evidence="9">yakQH1</strain>
    </source>
</reference>
<organism evidence="8 9">
    <name type="scientific">Bos mutus</name>
    <name type="common">wild yak</name>
    <dbReference type="NCBI Taxonomy" id="72004"/>
    <lineage>
        <taxon>Eukaryota</taxon>
        <taxon>Metazoa</taxon>
        <taxon>Chordata</taxon>
        <taxon>Craniata</taxon>
        <taxon>Vertebrata</taxon>
        <taxon>Euteleostomi</taxon>
        <taxon>Mammalia</taxon>
        <taxon>Eutheria</taxon>
        <taxon>Laurasiatheria</taxon>
        <taxon>Artiodactyla</taxon>
        <taxon>Ruminantia</taxon>
        <taxon>Pecora</taxon>
        <taxon>Bovidae</taxon>
        <taxon>Bovinae</taxon>
        <taxon>Bos</taxon>
    </lineage>
</organism>
<dbReference type="GO" id="GO:0008467">
    <property type="term" value="F:[heparan sulfate]-glucosamine 3-sulfotransferase activity"/>
    <property type="evidence" value="ECO:0007669"/>
    <property type="project" value="TreeGrafter"/>
</dbReference>
<gene>
    <name evidence="8" type="ORF">M91_11516</name>
</gene>
<dbReference type="PANTHER" id="PTHR10605">
    <property type="entry name" value="HEPARAN SULFATE SULFOTRANSFERASE"/>
    <property type="match status" value="1"/>
</dbReference>
<evidence type="ECO:0000256" key="1">
    <source>
        <dbReference type="ARBA" id="ARBA00022679"/>
    </source>
</evidence>
<evidence type="ECO:0000313" key="8">
    <source>
        <dbReference type="EMBL" id="ELR61002.1"/>
    </source>
</evidence>
<dbReference type="Pfam" id="PF00685">
    <property type="entry name" value="Sulfotransfer_1"/>
    <property type="match status" value="1"/>
</dbReference>
<dbReference type="InterPro" id="IPR027417">
    <property type="entry name" value="P-loop_NTPase"/>
</dbReference>
<comment type="similarity">
    <text evidence="5">Belongs to the sulfotransferase 1 family.</text>
</comment>
<evidence type="ECO:0000256" key="2">
    <source>
        <dbReference type="ARBA" id="ARBA00023180"/>
    </source>
</evidence>
<evidence type="ECO:0000256" key="6">
    <source>
        <dbReference type="SAM" id="MobiDB-lite"/>
    </source>
</evidence>
<keyword evidence="2" id="KW-0325">Glycoprotein</keyword>
<name>L8J0M2_9CETA</name>
<dbReference type="InterPro" id="IPR037359">
    <property type="entry name" value="NST/OST"/>
</dbReference>
<dbReference type="SUPFAM" id="SSF52540">
    <property type="entry name" value="P-loop containing nucleoside triphosphate hydrolases"/>
    <property type="match status" value="1"/>
</dbReference>
<dbReference type="FunFam" id="3.40.50.300:FF:002590">
    <property type="entry name" value="Sulfotransferase"/>
    <property type="match status" value="1"/>
</dbReference>
<dbReference type="Proteomes" id="UP000011080">
    <property type="component" value="Unassembled WGS sequence"/>
</dbReference>
<protein>
    <recommendedName>
        <fullName evidence="5">Sulfotransferase</fullName>
        <ecNumber evidence="5">2.8.2.-</ecNumber>
    </recommendedName>
</protein>
<evidence type="ECO:0000256" key="5">
    <source>
        <dbReference type="RuleBase" id="RU361155"/>
    </source>
</evidence>
<evidence type="ECO:0000256" key="4">
    <source>
        <dbReference type="PIRSR" id="PIRSR637359-2"/>
    </source>
</evidence>
<dbReference type="PANTHER" id="PTHR10605:SF11">
    <property type="entry name" value="HEPARAN SULFATE GLUCOSAMINE 3-O-SULFOTRANSFERASE 4"/>
    <property type="match status" value="1"/>
</dbReference>
<evidence type="ECO:0000313" key="9">
    <source>
        <dbReference type="Proteomes" id="UP000011080"/>
    </source>
</evidence>
<dbReference type="STRING" id="72004.ENSBMUP00000032491"/>
<dbReference type="Gene3D" id="3.40.50.300">
    <property type="entry name" value="P-loop containing nucleotide triphosphate hydrolases"/>
    <property type="match status" value="1"/>
</dbReference>
<evidence type="ECO:0000256" key="3">
    <source>
        <dbReference type="PIRSR" id="PIRSR637359-1"/>
    </source>
</evidence>